<organism evidence="1 2">
    <name type="scientific">Paracidovorax wautersii</name>
    <dbReference type="NCBI Taxonomy" id="1177982"/>
    <lineage>
        <taxon>Bacteria</taxon>
        <taxon>Pseudomonadati</taxon>
        <taxon>Pseudomonadota</taxon>
        <taxon>Betaproteobacteria</taxon>
        <taxon>Burkholderiales</taxon>
        <taxon>Comamonadaceae</taxon>
        <taxon>Paracidovorax</taxon>
    </lineage>
</organism>
<evidence type="ECO:0008006" key="3">
    <source>
        <dbReference type="Google" id="ProtNLM"/>
    </source>
</evidence>
<dbReference type="AlphaFoldDB" id="A0A7V8JPI2"/>
<evidence type="ECO:0000313" key="2">
    <source>
        <dbReference type="Proteomes" id="UP000461670"/>
    </source>
</evidence>
<protein>
    <recommendedName>
        <fullName evidence="3">Type IV pilus assembly protein PilW</fullName>
    </recommendedName>
</protein>
<dbReference type="Pfam" id="PF16074">
    <property type="entry name" value="PilW"/>
    <property type="match status" value="1"/>
</dbReference>
<dbReference type="GO" id="GO:0043683">
    <property type="term" value="P:type IV pilus assembly"/>
    <property type="evidence" value="ECO:0007669"/>
    <property type="project" value="InterPro"/>
</dbReference>
<dbReference type="InterPro" id="IPR032092">
    <property type="entry name" value="PilW"/>
</dbReference>
<dbReference type="Proteomes" id="UP000461670">
    <property type="component" value="Unassembled WGS sequence"/>
</dbReference>
<evidence type="ECO:0000313" key="1">
    <source>
        <dbReference type="EMBL" id="KAF1019678.1"/>
    </source>
</evidence>
<name>A0A7V8JPI2_9BURK</name>
<comment type="caution">
    <text evidence="1">The sequence shown here is derived from an EMBL/GenBank/DDBJ whole genome shotgun (WGS) entry which is preliminary data.</text>
</comment>
<dbReference type="NCBIfam" id="TIGR02532">
    <property type="entry name" value="IV_pilin_GFxxxE"/>
    <property type="match status" value="1"/>
</dbReference>
<dbReference type="InterPro" id="IPR012902">
    <property type="entry name" value="N_methyl_site"/>
</dbReference>
<reference evidence="2" key="1">
    <citation type="journal article" date="2020" name="MBio">
        <title>Horizontal gene transfer to a defensive symbiont with a reduced genome amongst a multipartite beetle microbiome.</title>
        <authorList>
            <person name="Waterworth S.C."/>
            <person name="Florez L.V."/>
            <person name="Rees E.R."/>
            <person name="Hertweck C."/>
            <person name="Kaltenpoth M."/>
            <person name="Kwan J.C."/>
        </authorList>
    </citation>
    <scope>NUCLEOTIDE SEQUENCE [LARGE SCALE GENOMIC DNA]</scope>
</reference>
<accession>A0A7V8JPI2</accession>
<gene>
    <name evidence="1" type="ORF">GAK30_02996</name>
</gene>
<proteinExistence type="predicted"/>
<sequence>MNTRPPALRDQRGMTLPELLVALLLTLAVVLGGSAALSAARASHATLDAAAQLRDSARLVGALLQPLVAQAGYRDLHAATLRGSALQPASHDALAWLAGADAVSVVGRTPPAYSASHVNHSDVLVLRTMASARDDVPYGWSPGAAAPVSDRAMADCKCTVRATASRGPHEWIDNYLYVSRESTDAEPALYCGSQGASGSSFTVQPLVRGVESFQVLYGVADHDGRVRHVTAGALASPADWQRVRSLRIGLVLRSPKAAWVDTRAAAVLYPLGAAYASSADAGSTFTPPADGRLRQVVTLTLALRNAP</sequence>
<dbReference type="EMBL" id="WNDQ01000050">
    <property type="protein sequence ID" value="KAF1019678.1"/>
    <property type="molecule type" value="Genomic_DNA"/>
</dbReference>